<dbReference type="Gene3D" id="2.170.130.10">
    <property type="entry name" value="TonB-dependent receptor, plug domain"/>
    <property type="match status" value="1"/>
</dbReference>
<evidence type="ECO:0000256" key="11">
    <source>
        <dbReference type="ARBA" id="ARBA00023136"/>
    </source>
</evidence>
<evidence type="ECO:0000256" key="5">
    <source>
        <dbReference type="ARBA" id="ARBA00022496"/>
    </source>
</evidence>
<evidence type="ECO:0000313" key="19">
    <source>
        <dbReference type="Proteomes" id="UP000306340"/>
    </source>
</evidence>
<dbReference type="GO" id="GO:0009279">
    <property type="term" value="C:cell outer membrane"/>
    <property type="evidence" value="ECO:0007669"/>
    <property type="project" value="UniProtKB-SubCell"/>
</dbReference>
<evidence type="ECO:0000256" key="8">
    <source>
        <dbReference type="ARBA" id="ARBA00023004"/>
    </source>
</evidence>
<dbReference type="GO" id="GO:0015344">
    <property type="term" value="F:siderophore uptake transmembrane transporter activity"/>
    <property type="evidence" value="ECO:0007669"/>
    <property type="project" value="TreeGrafter"/>
</dbReference>
<keyword evidence="7 16" id="KW-0732">Signal</keyword>
<evidence type="ECO:0000256" key="16">
    <source>
        <dbReference type="SAM" id="SignalP"/>
    </source>
</evidence>
<evidence type="ECO:0000256" key="7">
    <source>
        <dbReference type="ARBA" id="ARBA00022729"/>
    </source>
</evidence>
<sequence>MQGMRGGLTALVAVAGLAAGGAQAQDAQRIDIPAQPLSAAVLQLGRSTGVQVVVDERLMAGRRSVAVRGVMTPQQALRIMLGESGLQPGQVDKTLTMRPEASVAAEGTTLLGAIVVETEDAFGHVAGLVAHSSGAGTKTGAALRDVPQAVNVVTADQAQAQGARSVVSVLSYTPGVVGQYGDTDIRHDWLTIRGFRPDRYADGLRQNFGARGYSQPRAEPFGLERTEVLKGPASVLYGQATPGGIVNVVSKRPVDREVREVDLSYGSYDRKQIGLDLGGRVAGSGDLLYRFVAVARDGDTEYDHVSERRVYVAPSLTWKVVDSLTVTAFAEYQDIDSPGGGGAPALPASGTLYEDPRGELPRSTFVGVPGYDHFENTHSQAGFKLEKKLGPNWTLNQALRYSDIEVDTQRVQLYCAAPACGPTQAVRYAWAFPETSELWSFDANLNGKLRTGAVEHDLLFGLDTSRERSHFDETQLSYVQMGWDVFNPTPVSGSVSRPPVNLSIDQTRKQVGIYAQDQMTWGQAVFSAGLRYDRAETRTRTVSDSSDLTVDQEDDKLTGRLGAVYHLANGFSPYLGYSTSFYPAGGTDRNGATFRPTTADQFEIGLRYAPEGQPVMVTLSAFDLTQQNVLTPDPANTSFNTQTGAVRVRGLELEAKAELASGLQLVGSWTYNDAEITEDSRYEGNRPVYVPRTQAGLWLDYTVQSDNAWGGLSLGGGARYVGQTYGDNANAFSVPSFTLVDAAIRYDLAAFGYEGTKISLNVTNLADRKYVASCLSASGCYWGPGRAVTASLNHRW</sequence>
<keyword evidence="11 14" id="KW-0472">Membrane</keyword>
<gene>
    <name evidence="18" type="ORF">FAZ78_22310</name>
</gene>
<proteinExistence type="inferred from homology"/>
<evidence type="ECO:0000256" key="13">
    <source>
        <dbReference type="ARBA" id="ARBA00023237"/>
    </source>
</evidence>
<dbReference type="Gene3D" id="3.55.50.30">
    <property type="match status" value="1"/>
</dbReference>
<evidence type="ECO:0000256" key="15">
    <source>
        <dbReference type="RuleBase" id="RU003357"/>
    </source>
</evidence>
<dbReference type="SUPFAM" id="SSF56935">
    <property type="entry name" value="Porins"/>
    <property type="match status" value="1"/>
</dbReference>
<dbReference type="SMART" id="SM00965">
    <property type="entry name" value="STN"/>
    <property type="match status" value="1"/>
</dbReference>
<keyword evidence="3 14" id="KW-0813">Transport</keyword>
<dbReference type="InterPro" id="IPR012910">
    <property type="entry name" value="Plug_dom"/>
</dbReference>
<dbReference type="PROSITE" id="PS52016">
    <property type="entry name" value="TONB_DEPENDENT_REC_3"/>
    <property type="match status" value="1"/>
</dbReference>
<dbReference type="Gene3D" id="2.40.170.20">
    <property type="entry name" value="TonB-dependent receptor, beta-barrel domain"/>
    <property type="match status" value="1"/>
</dbReference>
<dbReference type="AlphaFoldDB" id="A0A4U0YZ90"/>
<evidence type="ECO:0000256" key="3">
    <source>
        <dbReference type="ARBA" id="ARBA00022448"/>
    </source>
</evidence>
<evidence type="ECO:0000256" key="10">
    <source>
        <dbReference type="ARBA" id="ARBA00023077"/>
    </source>
</evidence>
<feature type="chain" id="PRO_5020395982" evidence="16">
    <location>
        <begin position="25"/>
        <end position="796"/>
    </location>
</feature>
<evidence type="ECO:0000256" key="6">
    <source>
        <dbReference type="ARBA" id="ARBA00022692"/>
    </source>
</evidence>
<dbReference type="InterPro" id="IPR039426">
    <property type="entry name" value="TonB-dep_rcpt-like"/>
</dbReference>
<reference evidence="18 19" key="1">
    <citation type="submission" date="2019-04" db="EMBL/GenBank/DDBJ databases">
        <title>Crypto-aerobic microbial life in anoxic (sulfidic) marine sediments.</title>
        <authorList>
            <person name="Bhattacharya S."/>
            <person name="Roy C."/>
            <person name="Mondal N."/>
            <person name="Sarkar J."/>
            <person name="Mandal S."/>
            <person name="Rameez M.J."/>
            <person name="Ghosh W."/>
        </authorList>
    </citation>
    <scope>NUCLEOTIDE SEQUENCE [LARGE SCALE GENOMIC DNA]</scope>
    <source>
        <strain evidence="18 19">SBBC</strain>
    </source>
</reference>
<dbReference type="Pfam" id="PF07715">
    <property type="entry name" value="Plug"/>
    <property type="match status" value="1"/>
</dbReference>
<keyword evidence="8" id="KW-0408">Iron</keyword>
<dbReference type="FunFam" id="2.170.130.10:FF:000001">
    <property type="entry name" value="Catecholate siderophore TonB-dependent receptor"/>
    <property type="match status" value="1"/>
</dbReference>
<dbReference type="PANTHER" id="PTHR32552">
    <property type="entry name" value="FERRICHROME IRON RECEPTOR-RELATED"/>
    <property type="match status" value="1"/>
</dbReference>
<keyword evidence="9" id="KW-0406">Ion transport</keyword>
<dbReference type="NCBIfam" id="TIGR01783">
    <property type="entry name" value="TonB-siderophor"/>
    <property type="match status" value="1"/>
</dbReference>
<keyword evidence="5" id="KW-0410">Iron transport</keyword>
<name>A0A4U0YZ90_9RHOB</name>
<evidence type="ECO:0000256" key="9">
    <source>
        <dbReference type="ARBA" id="ARBA00023065"/>
    </source>
</evidence>
<accession>A0A4U0YZ90</accession>
<dbReference type="InterPro" id="IPR000531">
    <property type="entry name" value="Beta-barrel_TonB"/>
</dbReference>
<keyword evidence="6 14" id="KW-0812">Transmembrane</keyword>
<comment type="similarity">
    <text evidence="2 14 15">Belongs to the TonB-dependent receptor family.</text>
</comment>
<evidence type="ECO:0000256" key="1">
    <source>
        <dbReference type="ARBA" id="ARBA00004571"/>
    </source>
</evidence>
<evidence type="ECO:0000313" key="18">
    <source>
        <dbReference type="EMBL" id="TKA94443.1"/>
    </source>
</evidence>
<comment type="caution">
    <text evidence="18">The sequence shown here is derived from an EMBL/GenBank/DDBJ whole genome shotgun (WGS) entry which is preliminary data.</text>
</comment>
<dbReference type="FunFam" id="2.40.170.20:FF:000005">
    <property type="entry name" value="TonB-dependent siderophore receptor"/>
    <property type="match status" value="1"/>
</dbReference>
<dbReference type="InterPro" id="IPR037066">
    <property type="entry name" value="Plug_dom_sf"/>
</dbReference>
<dbReference type="InterPro" id="IPR010105">
    <property type="entry name" value="TonB_sidphr_rcpt"/>
</dbReference>
<dbReference type="InterPro" id="IPR036942">
    <property type="entry name" value="Beta-barrel_TonB_sf"/>
</dbReference>
<organism evidence="18 19">
    <name type="scientific">Cereibacter changlensis</name>
    <dbReference type="NCBI Taxonomy" id="402884"/>
    <lineage>
        <taxon>Bacteria</taxon>
        <taxon>Pseudomonadati</taxon>
        <taxon>Pseudomonadota</taxon>
        <taxon>Alphaproteobacteria</taxon>
        <taxon>Rhodobacterales</taxon>
        <taxon>Paracoccaceae</taxon>
        <taxon>Cereibacter</taxon>
    </lineage>
</organism>
<dbReference type="EMBL" id="SWAU01000355">
    <property type="protein sequence ID" value="TKA94443.1"/>
    <property type="molecule type" value="Genomic_DNA"/>
</dbReference>
<evidence type="ECO:0000256" key="12">
    <source>
        <dbReference type="ARBA" id="ARBA00023170"/>
    </source>
</evidence>
<keyword evidence="12 18" id="KW-0675">Receptor</keyword>
<evidence type="ECO:0000256" key="14">
    <source>
        <dbReference type="PROSITE-ProRule" id="PRU01360"/>
    </source>
</evidence>
<feature type="domain" description="Secretin/TonB short N-terminal" evidence="17">
    <location>
        <begin position="50"/>
        <end position="100"/>
    </location>
</feature>
<dbReference type="PANTHER" id="PTHR32552:SF68">
    <property type="entry name" value="FERRICHROME OUTER MEMBRANE TRANSPORTER_PHAGE RECEPTOR"/>
    <property type="match status" value="1"/>
</dbReference>
<comment type="subcellular location">
    <subcellularLocation>
        <location evidence="1 14">Cell outer membrane</location>
        <topology evidence="1 14">Multi-pass membrane protein</topology>
    </subcellularLocation>
</comment>
<feature type="signal peptide" evidence="16">
    <location>
        <begin position="1"/>
        <end position="24"/>
    </location>
</feature>
<protein>
    <submittedName>
        <fullName evidence="18">TonB-dependent siderophore receptor</fullName>
    </submittedName>
</protein>
<dbReference type="GO" id="GO:0038023">
    <property type="term" value="F:signaling receptor activity"/>
    <property type="evidence" value="ECO:0007669"/>
    <property type="project" value="InterPro"/>
</dbReference>
<keyword evidence="13 14" id="KW-0998">Cell outer membrane</keyword>
<evidence type="ECO:0000259" key="17">
    <source>
        <dbReference type="SMART" id="SM00965"/>
    </source>
</evidence>
<evidence type="ECO:0000256" key="4">
    <source>
        <dbReference type="ARBA" id="ARBA00022452"/>
    </source>
</evidence>
<dbReference type="Proteomes" id="UP000306340">
    <property type="component" value="Unassembled WGS sequence"/>
</dbReference>
<keyword evidence="10 15" id="KW-0798">TonB box</keyword>
<dbReference type="GO" id="GO:0015891">
    <property type="term" value="P:siderophore transport"/>
    <property type="evidence" value="ECO:0007669"/>
    <property type="project" value="InterPro"/>
</dbReference>
<dbReference type="Pfam" id="PF00593">
    <property type="entry name" value="TonB_dep_Rec_b-barrel"/>
    <property type="match status" value="1"/>
</dbReference>
<dbReference type="CDD" id="cd01347">
    <property type="entry name" value="ligand_gated_channel"/>
    <property type="match status" value="1"/>
</dbReference>
<dbReference type="InterPro" id="IPR011662">
    <property type="entry name" value="Secretin/TonB_short_N"/>
</dbReference>
<evidence type="ECO:0000256" key="2">
    <source>
        <dbReference type="ARBA" id="ARBA00009810"/>
    </source>
</evidence>
<keyword evidence="4 14" id="KW-1134">Transmembrane beta strand</keyword>